<dbReference type="FunFam" id="1.10.472.80:FF:000006">
    <property type="entry name" value="TBC1 domain family member 14"/>
    <property type="match status" value="1"/>
</dbReference>
<dbReference type="FunFam" id="1.10.10.750:FF:000005">
    <property type="entry name" value="TBC1 domain family member 14"/>
    <property type="match status" value="1"/>
</dbReference>
<dbReference type="Pfam" id="PF00566">
    <property type="entry name" value="RabGAP-TBC"/>
    <property type="match status" value="1"/>
</dbReference>
<evidence type="ECO:0000313" key="3">
    <source>
        <dbReference type="EMBL" id="CAB3266826.1"/>
    </source>
</evidence>
<feature type="region of interest" description="Disordered" evidence="1">
    <location>
        <begin position="266"/>
        <end position="293"/>
    </location>
</feature>
<dbReference type="InterPro" id="IPR050302">
    <property type="entry name" value="Rab_GAP_TBC_domain"/>
</dbReference>
<dbReference type="PROSITE" id="PS50086">
    <property type="entry name" value="TBC_RABGAP"/>
    <property type="match status" value="1"/>
</dbReference>
<dbReference type="Gene3D" id="1.10.472.80">
    <property type="entry name" value="Ypt/Rab-GAP domain of gyp1p, domain 3"/>
    <property type="match status" value="1"/>
</dbReference>
<dbReference type="SMART" id="SM00164">
    <property type="entry name" value="TBC"/>
    <property type="match status" value="1"/>
</dbReference>
<feature type="domain" description="Rab-GAP TBC" evidence="2">
    <location>
        <begin position="426"/>
        <end position="634"/>
    </location>
</feature>
<dbReference type="Gene3D" id="1.10.10.750">
    <property type="entry name" value="Ypt/Rab-GAP domain of gyp1p, domain 1"/>
    <property type="match status" value="1"/>
</dbReference>
<reference evidence="3" key="1">
    <citation type="submission" date="2020-04" db="EMBL/GenBank/DDBJ databases">
        <authorList>
            <person name="Neveu A P."/>
        </authorList>
    </citation>
    <scope>NUCLEOTIDE SEQUENCE</scope>
    <source>
        <tissue evidence="3">Whole embryo</tissue>
    </source>
</reference>
<dbReference type="GO" id="GO:0005096">
    <property type="term" value="F:GTPase activator activity"/>
    <property type="evidence" value="ECO:0007669"/>
    <property type="project" value="TreeGrafter"/>
</dbReference>
<dbReference type="PANTHER" id="PTHR47219:SF15">
    <property type="entry name" value="TBC1 DOMAIN FAMILY MEMBER 12 ISOFORM X1"/>
    <property type="match status" value="1"/>
</dbReference>
<organism evidence="3">
    <name type="scientific">Phallusia mammillata</name>
    <dbReference type="NCBI Taxonomy" id="59560"/>
    <lineage>
        <taxon>Eukaryota</taxon>
        <taxon>Metazoa</taxon>
        <taxon>Chordata</taxon>
        <taxon>Tunicata</taxon>
        <taxon>Ascidiacea</taxon>
        <taxon>Phlebobranchia</taxon>
        <taxon>Ascidiidae</taxon>
        <taxon>Phallusia</taxon>
    </lineage>
</organism>
<evidence type="ECO:0000259" key="2">
    <source>
        <dbReference type="PROSITE" id="PS50086"/>
    </source>
</evidence>
<dbReference type="InterPro" id="IPR000195">
    <property type="entry name" value="Rab-GAP-TBC_dom"/>
</dbReference>
<dbReference type="EMBL" id="LR790964">
    <property type="protein sequence ID" value="CAB3266826.1"/>
    <property type="molecule type" value="mRNA"/>
</dbReference>
<feature type="compositionally biased region" description="Polar residues" evidence="1">
    <location>
        <begin position="16"/>
        <end position="32"/>
    </location>
</feature>
<dbReference type="SUPFAM" id="SSF47923">
    <property type="entry name" value="Ypt/Rab-GAP domain of gyp1p"/>
    <property type="match status" value="2"/>
</dbReference>
<protein>
    <submittedName>
        <fullName evidence="3">TBC1 domain family member 14</fullName>
    </submittedName>
</protein>
<evidence type="ECO:0000256" key="1">
    <source>
        <dbReference type="SAM" id="MobiDB-lite"/>
    </source>
</evidence>
<proteinExistence type="evidence at transcript level"/>
<name>A0A6F9DV23_9ASCI</name>
<accession>A0A6F9DV23</accession>
<dbReference type="InterPro" id="IPR035969">
    <property type="entry name" value="Rab-GAP_TBC_sf"/>
</dbReference>
<dbReference type="FunFam" id="1.10.8.270:FF:000008">
    <property type="entry name" value="Putative TBC1 domain family member 14"/>
    <property type="match status" value="1"/>
</dbReference>
<dbReference type="GO" id="GO:0016192">
    <property type="term" value="P:vesicle-mediated transport"/>
    <property type="evidence" value="ECO:0007669"/>
    <property type="project" value="UniProtKB-ARBA"/>
</dbReference>
<feature type="compositionally biased region" description="Polar residues" evidence="1">
    <location>
        <begin position="266"/>
        <end position="291"/>
    </location>
</feature>
<gene>
    <name evidence="3" type="primary">Tbc1d14</name>
</gene>
<feature type="region of interest" description="Disordered" evidence="1">
    <location>
        <begin position="12"/>
        <end position="55"/>
    </location>
</feature>
<dbReference type="AlphaFoldDB" id="A0A6F9DV23"/>
<dbReference type="GO" id="GO:0005773">
    <property type="term" value="C:vacuole"/>
    <property type="evidence" value="ECO:0007669"/>
    <property type="project" value="UniProtKB-ARBA"/>
</dbReference>
<dbReference type="GO" id="GO:0031267">
    <property type="term" value="F:small GTPase binding"/>
    <property type="evidence" value="ECO:0007669"/>
    <property type="project" value="TreeGrafter"/>
</dbReference>
<sequence length="708" mass="80348">MGYRIMEEILQETPKETLQTSQTQENSENVVATTKDHTDEANMSPDQDDSIGPNAATLDVTPVEINVGDKLWRDAHQRQSIQEDEIKLRDSDLIIRKRSETWTSGVTDNATDKIAPMFHSTLTLNELKIDDNFTANTCNGDLDMESLDLSNNFDEQMQVNGKDATISSRLEIDNADQDNTIKKRGSNASVLSVSSVTEDTINGSPFRDIIDSSEFTDINLQPSDSVTNMNTAETPPTALTNVKHSNKPSLGSIFGWIAAKASPTKVSNSATSSPVANHSESQESNHVQMSPQFDFPSKSTLPEVAPPSQAETKKKVVPIKTRSRFWKSSNVEPLSTTALILENRPRNLPEKPLTEAERHKAEYVKMVEHAKKSEVKDMQKKKKQLKLQHKQEDVIASASAVWCTEILPNWTAMHQTHRTRQLWWQGLPPNVRGKVWQLAIGNELNITQDLYEIMVTRAHDKLRSMHETQSIGDETESLSSDRESTVELIRLDISRTFPMLCIFQKGGPYHDILHDILGAYVCYRPDVGYVQGMSFMAAMLLLNMEPAVAFATFANLLNKPCQLTFFRLNEEMMKVYFAAFEVFFEENLPRLFAHFKQNNLTPDMYLIDWIFTMFSKALCFDAACRVWDIFCRDGEEFLFKTAIAILKLHRDSLLSMEFIHAAQFLTRLPTSGFTHHELFRHISEVTMVSRGSRRWKDVLALLRRDDAT</sequence>
<dbReference type="PANTHER" id="PTHR47219">
    <property type="entry name" value="RAB GTPASE-ACTIVATING PROTEIN 1-LIKE"/>
    <property type="match status" value="1"/>
</dbReference>
<dbReference type="GO" id="GO:0031410">
    <property type="term" value="C:cytoplasmic vesicle"/>
    <property type="evidence" value="ECO:0007669"/>
    <property type="project" value="UniProtKB-ARBA"/>
</dbReference>
<dbReference type="Gene3D" id="1.10.8.270">
    <property type="entry name" value="putative rabgap domain of human tbc1 domain family member 14 like domains"/>
    <property type="match status" value="1"/>
</dbReference>